<keyword evidence="11 16" id="KW-1015">Disulfide bond</keyword>
<dbReference type="PRINTS" id="PR00336">
    <property type="entry name" value="LYSASSOCTDMP"/>
</dbReference>
<feature type="non-terminal residue" evidence="21">
    <location>
        <position position="407"/>
    </location>
</feature>
<evidence type="ECO:0000256" key="10">
    <source>
        <dbReference type="ARBA" id="ARBA00023136"/>
    </source>
</evidence>
<evidence type="ECO:0000256" key="18">
    <source>
        <dbReference type="SAM" id="Phobius"/>
    </source>
</evidence>
<evidence type="ECO:0000256" key="3">
    <source>
        <dbReference type="ARBA" id="ARBA00004652"/>
    </source>
</evidence>
<protein>
    <recommendedName>
        <fullName evidence="15">Lysosome-associated membrane glycoprotein 2</fullName>
    </recommendedName>
</protein>
<dbReference type="Pfam" id="PF01299">
    <property type="entry name" value="Lamp2-like_luminal"/>
    <property type="match status" value="2"/>
</dbReference>
<feature type="domain" description="Lysosome-associated membrane glycoprotein 2-like luminal" evidence="19">
    <location>
        <begin position="209"/>
        <end position="354"/>
    </location>
</feature>
<keyword evidence="10 16" id="KW-0472">Membrane</keyword>
<comment type="subcellular location">
    <subcellularLocation>
        <location evidence="1">Cell membrane</location>
        <topology evidence="1">Single-pass type I membrane protein</topology>
    </subcellularLocation>
    <subcellularLocation>
        <location evidence="3">Cytoplasmic vesicle</location>
        <location evidence="3">Autophagosome membrane</location>
    </subcellularLocation>
    <subcellularLocation>
        <location evidence="2">Endosome membrane</location>
        <topology evidence="2">Single-pass type I membrane protein</topology>
    </subcellularLocation>
    <subcellularLocation>
        <location evidence="16">Lysosome membrane</location>
        <topology evidence="16">Single-pass type I membrane protein</topology>
    </subcellularLocation>
</comment>
<evidence type="ECO:0000259" key="20">
    <source>
        <dbReference type="Pfam" id="PF21222"/>
    </source>
</evidence>
<dbReference type="Proteomes" id="UP000053641">
    <property type="component" value="Unassembled WGS sequence"/>
</dbReference>
<dbReference type="Pfam" id="PF21222">
    <property type="entry name" value="Lamp2_2nd"/>
    <property type="match status" value="1"/>
</dbReference>
<evidence type="ECO:0000256" key="9">
    <source>
        <dbReference type="ARBA" id="ARBA00023006"/>
    </source>
</evidence>
<evidence type="ECO:0000259" key="19">
    <source>
        <dbReference type="Pfam" id="PF01299"/>
    </source>
</evidence>
<dbReference type="InterPro" id="IPR018134">
    <property type="entry name" value="LAMP_CS"/>
</dbReference>
<dbReference type="GO" id="GO:0072594">
    <property type="term" value="P:establishment of protein localization to organelle"/>
    <property type="evidence" value="ECO:0007669"/>
    <property type="project" value="TreeGrafter"/>
</dbReference>
<evidence type="ECO:0000313" key="21">
    <source>
        <dbReference type="EMBL" id="KGL72509.1"/>
    </source>
</evidence>
<keyword evidence="9" id="KW-0072">Autophagy</keyword>
<feature type="domain" description="Lysosome-associated membrane glycoprotein 2-like luminal" evidence="19">
    <location>
        <begin position="16"/>
        <end position="157"/>
    </location>
</feature>
<dbReference type="PANTHER" id="PTHR11506:SF6">
    <property type="entry name" value="LYSOSOME-ASSOCIATED MEMBRANE GLYCOPROTEIN 2"/>
    <property type="match status" value="1"/>
</dbReference>
<feature type="transmembrane region" description="Helical" evidence="18">
    <location>
        <begin position="372"/>
        <end position="395"/>
    </location>
</feature>
<keyword evidence="8 18" id="KW-1133">Transmembrane helix</keyword>
<dbReference type="InterPro" id="IPR048528">
    <property type="entry name" value="Lamp2-like_luminal"/>
</dbReference>
<evidence type="ECO:0000313" key="22">
    <source>
        <dbReference type="Proteomes" id="UP000053641"/>
    </source>
</evidence>
<keyword evidence="7" id="KW-0967">Endosome</keyword>
<dbReference type="InterPro" id="IPR048524">
    <property type="entry name" value="Lamp2-like_TM"/>
</dbReference>
<dbReference type="InterPro" id="IPR002000">
    <property type="entry name" value="Lysosome-assoc_membr_glycop"/>
</dbReference>
<evidence type="ECO:0000256" key="16">
    <source>
        <dbReference type="PROSITE-ProRule" id="PRU00740"/>
    </source>
</evidence>
<dbReference type="GO" id="GO:0031902">
    <property type="term" value="C:late endosome membrane"/>
    <property type="evidence" value="ECO:0007669"/>
    <property type="project" value="TreeGrafter"/>
</dbReference>
<comment type="similarity">
    <text evidence="16">Belongs to the LAMP family.</text>
</comment>
<evidence type="ECO:0000256" key="17">
    <source>
        <dbReference type="SAM" id="MobiDB-lite"/>
    </source>
</evidence>
<organism evidence="21 22">
    <name type="scientific">Tinamus guttatus</name>
    <name type="common">White-throated tinamou</name>
    <dbReference type="NCBI Taxonomy" id="94827"/>
    <lineage>
        <taxon>Eukaryota</taxon>
        <taxon>Metazoa</taxon>
        <taxon>Chordata</taxon>
        <taxon>Craniata</taxon>
        <taxon>Vertebrata</taxon>
        <taxon>Euteleostomi</taxon>
        <taxon>Archelosauria</taxon>
        <taxon>Archosauria</taxon>
        <taxon>Dinosauria</taxon>
        <taxon>Saurischia</taxon>
        <taxon>Theropoda</taxon>
        <taxon>Coelurosauria</taxon>
        <taxon>Aves</taxon>
        <taxon>Palaeognathae</taxon>
        <taxon>Tinamiformes</taxon>
        <taxon>Tinamidae</taxon>
        <taxon>Tinamus</taxon>
    </lineage>
</organism>
<feature type="disulfide bond" evidence="16">
    <location>
        <begin position="133"/>
        <end position="169"/>
    </location>
</feature>
<dbReference type="FunFam" id="2.40.160.110:FF:000001">
    <property type="entry name" value="lysosome-associated membrane glycoprotein 2 isoform X2"/>
    <property type="match status" value="1"/>
</dbReference>
<evidence type="ECO:0000256" key="15">
    <source>
        <dbReference type="ARBA" id="ARBA00074380"/>
    </source>
</evidence>
<evidence type="ECO:0000256" key="8">
    <source>
        <dbReference type="ARBA" id="ARBA00022989"/>
    </source>
</evidence>
<keyword evidence="6" id="KW-0732">Signal</keyword>
<evidence type="ECO:0000256" key="4">
    <source>
        <dbReference type="ARBA" id="ARBA00022475"/>
    </source>
</evidence>
<accession>A0A099YQE7</accession>
<keyword evidence="5 16" id="KW-0812">Transmembrane</keyword>
<keyword evidence="12" id="KW-0325">Glycoprotein</keyword>
<dbReference type="PROSITE" id="PS51407">
    <property type="entry name" value="LAMP_3"/>
    <property type="match status" value="1"/>
</dbReference>
<feature type="disulfide bond" evidence="16">
    <location>
        <begin position="327"/>
        <end position="364"/>
    </location>
</feature>
<proteinExistence type="inferred from homology"/>
<dbReference type="PROSITE" id="PS00310">
    <property type="entry name" value="LAMP_1"/>
    <property type="match status" value="1"/>
</dbReference>
<feature type="compositionally biased region" description="Low complexity" evidence="17">
    <location>
        <begin position="182"/>
        <end position="205"/>
    </location>
</feature>
<evidence type="ECO:0000256" key="6">
    <source>
        <dbReference type="ARBA" id="ARBA00022729"/>
    </source>
</evidence>
<evidence type="ECO:0000256" key="1">
    <source>
        <dbReference type="ARBA" id="ARBA00004251"/>
    </source>
</evidence>
<evidence type="ECO:0000256" key="11">
    <source>
        <dbReference type="ARBA" id="ARBA00023157"/>
    </source>
</evidence>
<evidence type="ECO:0000256" key="13">
    <source>
        <dbReference type="ARBA" id="ARBA00023228"/>
    </source>
</evidence>
<dbReference type="GO" id="GO:0005765">
    <property type="term" value="C:lysosomal membrane"/>
    <property type="evidence" value="ECO:0007669"/>
    <property type="project" value="UniProtKB-SubCell"/>
</dbReference>
<evidence type="ECO:0000256" key="5">
    <source>
        <dbReference type="ARBA" id="ARBA00022692"/>
    </source>
</evidence>
<evidence type="ECO:0000256" key="2">
    <source>
        <dbReference type="ARBA" id="ARBA00004530"/>
    </source>
</evidence>
<name>A0A099YQE7_TINGU</name>
<evidence type="ECO:0000256" key="12">
    <source>
        <dbReference type="ARBA" id="ARBA00023180"/>
    </source>
</evidence>
<evidence type="ECO:0000256" key="14">
    <source>
        <dbReference type="ARBA" id="ARBA00023329"/>
    </source>
</evidence>
<comment type="caution">
    <text evidence="16">Lacks conserved residue(s) required for the propagation of feature annotation.</text>
</comment>
<evidence type="ECO:0000256" key="7">
    <source>
        <dbReference type="ARBA" id="ARBA00022753"/>
    </source>
</evidence>
<keyword evidence="13 16" id="KW-0458">Lysosome</keyword>
<feature type="region of interest" description="Disordered" evidence="17">
    <location>
        <begin position="167"/>
        <end position="207"/>
    </location>
</feature>
<keyword evidence="4" id="KW-1003">Cell membrane</keyword>
<dbReference type="Gene3D" id="2.40.160.110">
    <property type="match status" value="2"/>
</dbReference>
<gene>
    <name evidence="21" type="ORF">N309_01940</name>
</gene>
<keyword evidence="14" id="KW-0968">Cytoplasmic vesicle</keyword>
<feature type="domain" description="Lysosome-associated membrane glycoprotein 2-like transmembrane" evidence="20">
    <location>
        <begin position="374"/>
        <end position="405"/>
    </location>
</feature>
<dbReference type="STRING" id="94827.A0A099YQE7"/>
<dbReference type="GO" id="GO:0005886">
    <property type="term" value="C:plasma membrane"/>
    <property type="evidence" value="ECO:0007669"/>
    <property type="project" value="UniProtKB-SubCell"/>
</dbReference>
<keyword evidence="22" id="KW-1185">Reference proteome</keyword>
<sequence length="407" mass="44461">GFFQSYAVEVDVRDASNATCLYAQWMMSFSIKYETNSSDYKNATLSLGSNVTHNGSTCGNDAQAALLAIQFGEGHSWSVNFTKTNETYQSDFITFTYNTNDAAVFPDAKRKGPITIVVKDTMRPVQLNNVFVCHNTDSVEAENVTQIFWNVTLQAFVQNGTIGKKESRCDADAPTSAPTVVPTAANKTTPSTTTLSPAPTSTPKPMENPVTGNYSLKSGNTTCLLASVGLQLNVSQDKPLLININPKTTSASGTCGNTSATLRLNDGNSRFIDFIFVVRNASASVRRFSLKEVNVTLLDHVNGSVILSADNNNISKWDATLGVSYMCQKEQTLEISEKLEINTFNLRIQPFLVKENKFSIAEECFADSDLNFLIPIAVGMALGFLIILVFISYIIGRRKSRTGYQSV</sequence>
<dbReference type="EMBL" id="KL885124">
    <property type="protein sequence ID" value="KGL72509.1"/>
    <property type="molecule type" value="Genomic_DNA"/>
</dbReference>
<dbReference type="PANTHER" id="PTHR11506">
    <property type="entry name" value="LYSOSOME-ASSOCIATED MEMBRANE GLYCOPROTEIN"/>
    <property type="match status" value="1"/>
</dbReference>
<reference evidence="21 22" key="1">
    <citation type="submission" date="2014-06" db="EMBL/GenBank/DDBJ databases">
        <title>Genome evolution of avian class.</title>
        <authorList>
            <person name="Zhang G."/>
            <person name="Li C."/>
        </authorList>
    </citation>
    <scope>NUCLEOTIDE SEQUENCE [LARGE SCALE GENOMIC DNA]</scope>
    <source>
        <strain evidence="21">BGI_N309</strain>
    </source>
</reference>
<dbReference type="AlphaFoldDB" id="A0A099YQE7"/>
<feature type="non-terminal residue" evidence="21">
    <location>
        <position position="1"/>
    </location>
</feature>